<gene>
    <name evidence="2" type="primary">IMPG1A</name>
</gene>
<reference evidence="2" key="1">
    <citation type="submission" date="2016-05" db="EMBL/GenBank/DDBJ databases">
        <authorList>
            <person name="Lavstsen T."/>
            <person name="Jespersen J.S."/>
        </authorList>
    </citation>
    <scope>NUCLEOTIDE SEQUENCE</scope>
    <source>
        <tissue evidence="2">Brain</tissue>
    </source>
</reference>
<proteinExistence type="predicted"/>
<sequence length="92" mass="9977">MIHRRLSRLRDRSSPPRGTPEAPQRLPETTGPDVLPASPSSTSTIIEIPGLASSSPAAHTEPSEPLHEDTELPNVVPESLLEQMVEFSISLM</sequence>
<reference evidence="2" key="2">
    <citation type="submission" date="2016-06" db="EMBL/GenBank/DDBJ databases">
        <title>The genome of a short-lived fish provides insights into sex chromosome evolution and the genetic control of aging.</title>
        <authorList>
            <person name="Reichwald K."/>
            <person name="Felder M."/>
            <person name="Petzold A."/>
            <person name="Koch P."/>
            <person name="Groth M."/>
            <person name="Platzer M."/>
        </authorList>
    </citation>
    <scope>NUCLEOTIDE SEQUENCE</scope>
    <source>
        <tissue evidence="2">Brain</tissue>
    </source>
</reference>
<feature type="non-terminal residue" evidence="2">
    <location>
        <position position="92"/>
    </location>
</feature>
<evidence type="ECO:0000256" key="1">
    <source>
        <dbReference type="SAM" id="MobiDB-lite"/>
    </source>
</evidence>
<protein>
    <submittedName>
        <fullName evidence="2">Interphotoreceptor matrix proteoglycan 1a</fullName>
    </submittedName>
</protein>
<organism evidence="2">
    <name type="scientific">Nothobranchius furzeri</name>
    <name type="common">Turquoise killifish</name>
    <dbReference type="NCBI Taxonomy" id="105023"/>
    <lineage>
        <taxon>Eukaryota</taxon>
        <taxon>Metazoa</taxon>
        <taxon>Chordata</taxon>
        <taxon>Craniata</taxon>
        <taxon>Vertebrata</taxon>
        <taxon>Euteleostomi</taxon>
        <taxon>Actinopterygii</taxon>
        <taxon>Neopterygii</taxon>
        <taxon>Teleostei</taxon>
        <taxon>Neoteleostei</taxon>
        <taxon>Acanthomorphata</taxon>
        <taxon>Ovalentaria</taxon>
        <taxon>Atherinomorphae</taxon>
        <taxon>Cyprinodontiformes</taxon>
        <taxon>Nothobranchiidae</taxon>
        <taxon>Nothobranchius</taxon>
    </lineage>
</organism>
<feature type="region of interest" description="Disordered" evidence="1">
    <location>
        <begin position="1"/>
        <end position="74"/>
    </location>
</feature>
<feature type="compositionally biased region" description="Low complexity" evidence="1">
    <location>
        <begin position="38"/>
        <end position="49"/>
    </location>
</feature>
<evidence type="ECO:0000313" key="2">
    <source>
        <dbReference type="EMBL" id="SBP54698.1"/>
    </source>
</evidence>
<dbReference type="AlphaFoldDB" id="A0A1A8AJ36"/>
<keyword evidence="2" id="KW-0675">Receptor</keyword>
<name>A0A1A8AJ36_NOTFU</name>
<accession>A0A1A8AJ36</accession>
<dbReference type="EMBL" id="HADY01016213">
    <property type="protein sequence ID" value="SBP54698.1"/>
    <property type="molecule type" value="Transcribed_RNA"/>
</dbReference>
<feature type="compositionally biased region" description="Basic and acidic residues" evidence="1">
    <location>
        <begin position="61"/>
        <end position="70"/>
    </location>
</feature>